<evidence type="ECO:0000256" key="3">
    <source>
        <dbReference type="ARBA" id="ARBA00022723"/>
    </source>
</evidence>
<evidence type="ECO:0000256" key="2">
    <source>
        <dbReference type="ARBA" id="ARBA00022485"/>
    </source>
</evidence>
<evidence type="ECO:0000313" key="8">
    <source>
        <dbReference type="EMBL" id="GBF37004.1"/>
    </source>
</evidence>
<keyword evidence="5" id="KW-0411">Iron-sulfur</keyword>
<accession>A0A401HRU5</accession>
<dbReference type="EC" id="4.2.1.2" evidence="8"/>
<dbReference type="GO" id="GO:0004333">
    <property type="term" value="F:fumarate hydratase activity"/>
    <property type="evidence" value="ECO:0007669"/>
    <property type="project" value="UniProtKB-EC"/>
</dbReference>
<feature type="domain" description="Fe-S hydro-lyase tartrate dehydratase alpha-type catalytic" evidence="7">
    <location>
        <begin position="18"/>
        <end position="287"/>
    </location>
</feature>
<organism evidence="8 9">
    <name type="scientific">Methanofervidicoccus abyssi</name>
    <dbReference type="NCBI Taxonomy" id="2082189"/>
    <lineage>
        <taxon>Archaea</taxon>
        <taxon>Methanobacteriati</taxon>
        <taxon>Methanobacteriota</taxon>
        <taxon>Methanomada group</taxon>
        <taxon>Methanococci</taxon>
        <taxon>Methanococcales</taxon>
        <taxon>Methanofervidicoccus</taxon>
    </lineage>
</organism>
<dbReference type="Pfam" id="PF05681">
    <property type="entry name" value="Fumerase"/>
    <property type="match status" value="1"/>
</dbReference>
<keyword evidence="9" id="KW-1185">Reference proteome</keyword>
<dbReference type="InterPro" id="IPR051208">
    <property type="entry name" value="Class-I_Fumarase/Tartrate_DH"/>
</dbReference>
<dbReference type="NCBIfam" id="TIGR00722">
    <property type="entry name" value="ttdA_fumA_fumB"/>
    <property type="match status" value="1"/>
</dbReference>
<evidence type="ECO:0000313" key="9">
    <source>
        <dbReference type="Proteomes" id="UP000290527"/>
    </source>
</evidence>
<dbReference type="PANTHER" id="PTHR30389">
    <property type="entry name" value="FUMARATE HYDRATASE-RELATED"/>
    <property type="match status" value="1"/>
</dbReference>
<evidence type="ECO:0000259" key="7">
    <source>
        <dbReference type="Pfam" id="PF05681"/>
    </source>
</evidence>
<keyword evidence="3" id="KW-0479">Metal-binding</keyword>
<dbReference type="GO" id="GO:0046872">
    <property type="term" value="F:metal ion binding"/>
    <property type="evidence" value="ECO:0007669"/>
    <property type="project" value="UniProtKB-KW"/>
</dbReference>
<dbReference type="PANTHER" id="PTHR30389:SF17">
    <property type="entry name" value="L(+)-TARTRATE DEHYDRATASE SUBUNIT ALPHA-RELATED"/>
    <property type="match status" value="1"/>
</dbReference>
<keyword evidence="6 8" id="KW-0456">Lyase</keyword>
<keyword evidence="4" id="KW-0408">Iron</keyword>
<dbReference type="EMBL" id="BFAX01000005">
    <property type="protein sequence ID" value="GBF37004.1"/>
    <property type="molecule type" value="Genomic_DNA"/>
</dbReference>
<dbReference type="NCBIfam" id="NF004885">
    <property type="entry name" value="PRK06246.1"/>
    <property type="match status" value="1"/>
</dbReference>
<dbReference type="GO" id="GO:0051539">
    <property type="term" value="F:4 iron, 4 sulfur cluster binding"/>
    <property type="evidence" value="ECO:0007669"/>
    <property type="project" value="UniProtKB-KW"/>
</dbReference>
<evidence type="ECO:0000256" key="6">
    <source>
        <dbReference type="ARBA" id="ARBA00023239"/>
    </source>
</evidence>
<comment type="caution">
    <text evidence="8">The sequence shown here is derived from an EMBL/GenBank/DDBJ whole genome shotgun (WGS) entry which is preliminary data.</text>
</comment>
<protein>
    <submittedName>
        <fullName evidence="8">Fumarate hydratase subunit alpha</fullName>
        <ecNumber evidence="8">4.2.1.2</ecNumber>
    </submittedName>
</protein>
<keyword evidence="2" id="KW-0004">4Fe-4S</keyword>
<dbReference type="AlphaFoldDB" id="A0A401HRU5"/>
<sequence length="293" mass="31633">MILGGTVKSEGIEDIPDVVVKLFRETATTVPEDVEKALISAMEREENEISKSILKAILKNIEVAKNNSIPLCQDTGVPLVFLKVGKNISSSEIIHILNGIKEGVIRATEEIPLRPNVVNPFTRENLKTNIGLGFPLVDIEVDDKLDREIEIKVLPKGAGSENMSALKMLTPAEGIEGIKKFVLETVVNAGGKPCPPIILGVGVGGTGDIALKLAKKALLRRIGGRHSNKNIAKLERELLEDINKLGIGTMGLGGSITALDVFIEYMGCHTASLPVGVCIQCWAHRWAKKILKI</sequence>
<reference evidence="8 9" key="1">
    <citation type="journal article" date="2019" name="Int. J. Syst. Evol. Microbiol.">
        <title>Methanofervidicoccus abyssi gen. nov., sp. nov., a hydrogenotrophic methanogen, isolated from a hydrothermal vent chimney in the Mid-Cayman Spreading Center, the Caribbean Sea.</title>
        <authorList>
            <person name="Sakai S."/>
            <person name="Takaki Y."/>
            <person name="Miyazaki M."/>
            <person name="Ogawara M."/>
            <person name="Yanagawa K."/>
            <person name="Miyazaki J."/>
            <person name="Takai K."/>
        </authorList>
    </citation>
    <scope>NUCLEOTIDE SEQUENCE [LARGE SCALE GENOMIC DNA]</scope>
    <source>
        <strain evidence="8 9">HHB</strain>
    </source>
</reference>
<evidence type="ECO:0000256" key="5">
    <source>
        <dbReference type="ARBA" id="ARBA00023014"/>
    </source>
</evidence>
<evidence type="ECO:0000256" key="4">
    <source>
        <dbReference type="ARBA" id="ARBA00023004"/>
    </source>
</evidence>
<dbReference type="Proteomes" id="UP000290527">
    <property type="component" value="Unassembled WGS sequence"/>
</dbReference>
<evidence type="ECO:0000256" key="1">
    <source>
        <dbReference type="ARBA" id="ARBA00008876"/>
    </source>
</evidence>
<dbReference type="InterPro" id="IPR004646">
    <property type="entry name" value="Fe-S_hydro-lyase_TtdA-typ_cat"/>
</dbReference>
<comment type="similarity">
    <text evidence="1">Belongs to the class-I fumarase family.</text>
</comment>
<gene>
    <name evidence="8" type="ORF">MHHB_P1234</name>
</gene>
<proteinExistence type="inferred from homology"/>
<name>A0A401HRU5_9EURY</name>